<accession>A0AAN9E930</accession>
<evidence type="ECO:0000313" key="3">
    <source>
        <dbReference type="Proteomes" id="UP001372338"/>
    </source>
</evidence>
<organism evidence="2 3">
    <name type="scientific">Crotalaria pallida</name>
    <name type="common">Smooth rattlebox</name>
    <name type="synonym">Crotalaria striata</name>
    <dbReference type="NCBI Taxonomy" id="3830"/>
    <lineage>
        <taxon>Eukaryota</taxon>
        <taxon>Viridiplantae</taxon>
        <taxon>Streptophyta</taxon>
        <taxon>Embryophyta</taxon>
        <taxon>Tracheophyta</taxon>
        <taxon>Spermatophyta</taxon>
        <taxon>Magnoliopsida</taxon>
        <taxon>eudicotyledons</taxon>
        <taxon>Gunneridae</taxon>
        <taxon>Pentapetalae</taxon>
        <taxon>rosids</taxon>
        <taxon>fabids</taxon>
        <taxon>Fabales</taxon>
        <taxon>Fabaceae</taxon>
        <taxon>Papilionoideae</taxon>
        <taxon>50 kb inversion clade</taxon>
        <taxon>genistoids sensu lato</taxon>
        <taxon>core genistoids</taxon>
        <taxon>Crotalarieae</taxon>
        <taxon>Crotalaria</taxon>
    </lineage>
</organism>
<proteinExistence type="predicted"/>
<feature type="region of interest" description="Disordered" evidence="1">
    <location>
        <begin position="71"/>
        <end position="94"/>
    </location>
</feature>
<evidence type="ECO:0000313" key="2">
    <source>
        <dbReference type="EMBL" id="KAK7251157.1"/>
    </source>
</evidence>
<keyword evidence="3" id="KW-1185">Reference proteome</keyword>
<sequence length="94" mass="10203">MISELTKVTSDATVVEAFTLPFCQRHESISPPRDVTDVGLKLEACLPKTHEDSNGVRFEVQVGEGVLDANVSTKEDHVDEDNGLLIGPKQSLTP</sequence>
<dbReference type="AlphaFoldDB" id="A0AAN9E930"/>
<dbReference type="EMBL" id="JAYWIO010000007">
    <property type="protein sequence ID" value="KAK7251157.1"/>
    <property type="molecule type" value="Genomic_DNA"/>
</dbReference>
<reference evidence="2 3" key="1">
    <citation type="submission" date="2024-01" db="EMBL/GenBank/DDBJ databases">
        <title>The genomes of 5 underutilized Papilionoideae crops provide insights into root nodulation and disease resistanc.</title>
        <authorList>
            <person name="Yuan L."/>
        </authorList>
    </citation>
    <scope>NUCLEOTIDE SEQUENCE [LARGE SCALE GENOMIC DNA]</scope>
    <source>
        <strain evidence="2">ZHUSHIDOU_FW_LH</strain>
        <tissue evidence="2">Leaf</tissue>
    </source>
</reference>
<gene>
    <name evidence="2" type="ORF">RIF29_34104</name>
</gene>
<name>A0AAN9E930_CROPI</name>
<comment type="caution">
    <text evidence="2">The sequence shown here is derived from an EMBL/GenBank/DDBJ whole genome shotgun (WGS) entry which is preliminary data.</text>
</comment>
<evidence type="ECO:0000256" key="1">
    <source>
        <dbReference type="SAM" id="MobiDB-lite"/>
    </source>
</evidence>
<dbReference type="Proteomes" id="UP001372338">
    <property type="component" value="Unassembled WGS sequence"/>
</dbReference>
<protein>
    <submittedName>
        <fullName evidence="2">Uncharacterized protein</fullName>
    </submittedName>
</protein>